<accession>A0A7C2A9N9</accession>
<evidence type="ECO:0000259" key="8">
    <source>
        <dbReference type="Pfam" id="PF01926"/>
    </source>
</evidence>
<dbReference type="EMBL" id="DSLG01000008">
    <property type="protein sequence ID" value="HEA87729.1"/>
    <property type="molecule type" value="Genomic_DNA"/>
</dbReference>
<organism evidence="12">
    <name type="scientific">candidate division WOR-3 bacterium</name>
    <dbReference type="NCBI Taxonomy" id="2052148"/>
    <lineage>
        <taxon>Bacteria</taxon>
        <taxon>Bacteria division WOR-3</taxon>
    </lineage>
</organism>
<dbReference type="AlphaFoldDB" id="A0A7C2A9N9"/>
<comment type="subunit">
    <text evidence="6">Homodimer. Heterotetramer of two MnmE and two MnmG subunits.</text>
</comment>
<evidence type="ECO:0000313" key="11">
    <source>
        <dbReference type="EMBL" id="HEA87729.1"/>
    </source>
</evidence>
<dbReference type="GO" id="GO:0003924">
    <property type="term" value="F:GTPase activity"/>
    <property type="evidence" value="ECO:0007669"/>
    <property type="project" value="UniProtKB-UniRule"/>
</dbReference>
<dbReference type="InterPro" id="IPR018948">
    <property type="entry name" value="GTP-bd_TrmE_N"/>
</dbReference>
<dbReference type="InterPro" id="IPR027368">
    <property type="entry name" value="MnmE_dom2"/>
</dbReference>
<keyword evidence="3 6" id="KW-0547">Nucleotide-binding</keyword>
<evidence type="ECO:0000256" key="7">
    <source>
        <dbReference type="RuleBase" id="RU003313"/>
    </source>
</evidence>
<sequence>MTEDTIVAPATPSGIGGIAVIRISGPDTFALLERLIPGQNFQARPGYTARLCWLRNEKGELIDQVMITVFHAPRSYTGEDMAEISSHGSPLIVDRIIRMCRRLGARLAQPGEFTRRAVLNRKMSISRAEAVAGLVHARNLRALRVAIKAYNGATAELVNRLREPLYQLCAELEYRLGFAEESHPGNPGFNLVTIDRKIQRLIAELDRKIRQAEATNRLFEPVTVAIVGRPNVGKSSLFNCLLQEKRVLTSPIPGTTRDRIEARLDLRGITVRLIDTCGYHPDARNPLTRRGTVETSKAIAEADLVLIVFDRSMPARPLDREILIRIADKPKIPVLNKSDLTPRFQPGKLGLKNPVSVSCKTGENLNLLRRRLHRELMVASATCPVFTQRQIECLTRCRDALRAGIRSENLETRLFEVRTALDALTAIDQPVTSDAILNRIFENFCVGK</sequence>
<feature type="binding site" evidence="6">
    <location>
        <begin position="250"/>
        <end position="256"/>
    </location>
    <ligand>
        <name>GTP</name>
        <dbReference type="ChEBI" id="CHEBI:37565"/>
    </ligand>
</feature>
<reference evidence="12" key="1">
    <citation type="journal article" date="2020" name="mSystems">
        <title>Genome- and Community-Level Interaction Insights into Carbon Utilization and Element Cycling Functions of Hydrothermarchaeota in Hydrothermal Sediment.</title>
        <authorList>
            <person name="Zhou Z."/>
            <person name="Liu Y."/>
            <person name="Xu W."/>
            <person name="Pan J."/>
            <person name="Luo Z.H."/>
            <person name="Li M."/>
        </authorList>
    </citation>
    <scope>NUCLEOTIDE SEQUENCE [LARGE SCALE GENOMIC DNA]</scope>
    <source>
        <strain evidence="12">SpSt-236</strain>
        <strain evidence="11">SpSt-265</strain>
        <strain evidence="13">SpSt-465</strain>
    </source>
</reference>
<keyword evidence="6" id="KW-0378">Hydrolase</keyword>
<keyword evidence="2 6" id="KW-0819">tRNA processing</keyword>
<feature type="domain" description="GTP-binding protein TrmE N-terminal" evidence="9">
    <location>
        <begin position="5"/>
        <end position="122"/>
    </location>
</feature>
<dbReference type="InterPro" id="IPR031168">
    <property type="entry name" value="G_TrmE"/>
</dbReference>
<dbReference type="GO" id="GO:0046872">
    <property type="term" value="F:metal ion binding"/>
    <property type="evidence" value="ECO:0007669"/>
    <property type="project" value="UniProtKB-KW"/>
</dbReference>
<dbReference type="InterPro" id="IPR027417">
    <property type="entry name" value="P-loop_NTPase"/>
</dbReference>
<evidence type="ECO:0000256" key="3">
    <source>
        <dbReference type="ARBA" id="ARBA00022741"/>
    </source>
</evidence>
<feature type="binding site" evidence="6">
    <location>
        <position position="231"/>
    </location>
    <ligand>
        <name>K(+)</name>
        <dbReference type="ChEBI" id="CHEBI:29103"/>
    </ligand>
</feature>
<feature type="binding site" evidence="6">
    <location>
        <position position="83"/>
    </location>
    <ligand>
        <name>(6S)-5-formyl-5,6,7,8-tetrahydrofolate</name>
        <dbReference type="ChEBI" id="CHEBI:57457"/>
    </ligand>
</feature>
<dbReference type="GO" id="GO:0030488">
    <property type="term" value="P:tRNA methylation"/>
    <property type="evidence" value="ECO:0007669"/>
    <property type="project" value="TreeGrafter"/>
</dbReference>
<evidence type="ECO:0000256" key="1">
    <source>
        <dbReference type="ARBA" id="ARBA00011043"/>
    </source>
</evidence>
<dbReference type="Pfam" id="PF01926">
    <property type="entry name" value="MMR_HSR1"/>
    <property type="match status" value="1"/>
</dbReference>
<proteinExistence type="inferred from homology"/>
<dbReference type="InterPro" id="IPR005225">
    <property type="entry name" value="Small_GTP-bd"/>
</dbReference>
<feature type="binding site" evidence="6">
    <location>
        <position position="255"/>
    </location>
    <ligand>
        <name>K(+)</name>
        <dbReference type="ChEBI" id="CHEBI:29103"/>
    </ligand>
</feature>
<feature type="domain" description="G" evidence="8">
    <location>
        <begin position="223"/>
        <end position="337"/>
    </location>
</feature>
<dbReference type="CDD" id="cd04164">
    <property type="entry name" value="trmE"/>
    <property type="match status" value="1"/>
</dbReference>
<keyword evidence="6" id="KW-0963">Cytoplasm</keyword>
<dbReference type="Gene3D" id="1.20.120.430">
    <property type="entry name" value="tRNA modification GTPase MnmE domain 2"/>
    <property type="match status" value="1"/>
</dbReference>
<feature type="binding site" evidence="6">
    <location>
        <position position="235"/>
    </location>
    <ligand>
        <name>Mg(2+)</name>
        <dbReference type="ChEBI" id="CHEBI:18420"/>
    </ligand>
</feature>
<dbReference type="InterPro" id="IPR027266">
    <property type="entry name" value="TrmE/GcvT-like"/>
</dbReference>
<feature type="binding site" evidence="6">
    <location>
        <position position="252"/>
    </location>
    <ligand>
        <name>K(+)</name>
        <dbReference type="ChEBI" id="CHEBI:29103"/>
    </ligand>
</feature>
<comment type="similarity">
    <text evidence="1 6 7">Belongs to the TRAFAC class TrmE-Era-EngA-EngB-Septin-like GTPase superfamily. TrmE GTPase family.</text>
</comment>
<evidence type="ECO:0000313" key="12">
    <source>
        <dbReference type="EMBL" id="HEE18313.1"/>
    </source>
</evidence>
<feature type="binding site" evidence="6">
    <location>
        <position position="122"/>
    </location>
    <ligand>
        <name>(6S)-5-formyl-5,6,7,8-tetrahydrofolate</name>
        <dbReference type="ChEBI" id="CHEBI:57457"/>
    </ligand>
</feature>
<name>A0A7C2A9N9_UNCW3</name>
<dbReference type="PANTHER" id="PTHR42714">
    <property type="entry name" value="TRNA MODIFICATION GTPASE GTPBP3"/>
    <property type="match status" value="1"/>
</dbReference>
<dbReference type="Pfam" id="PF12631">
    <property type="entry name" value="MnmE_helical"/>
    <property type="match status" value="1"/>
</dbReference>
<comment type="subcellular location">
    <subcellularLocation>
        <location evidence="6">Cytoplasm</location>
    </subcellularLocation>
</comment>
<keyword evidence="5 6" id="KW-0342">GTP-binding</keyword>
<feature type="binding site" evidence="6">
    <location>
        <position position="256"/>
    </location>
    <ligand>
        <name>Mg(2+)</name>
        <dbReference type="ChEBI" id="CHEBI:18420"/>
    </ligand>
</feature>
<dbReference type="PANTHER" id="PTHR42714:SF2">
    <property type="entry name" value="TRNA MODIFICATION GTPASE GTPBP3, MITOCHONDRIAL"/>
    <property type="match status" value="1"/>
</dbReference>
<dbReference type="Gene3D" id="3.30.1360.120">
    <property type="entry name" value="Probable tRNA modification gtpase trme, domain 1"/>
    <property type="match status" value="1"/>
</dbReference>
<dbReference type="GO" id="GO:0005525">
    <property type="term" value="F:GTP binding"/>
    <property type="evidence" value="ECO:0007669"/>
    <property type="project" value="UniProtKB-UniRule"/>
</dbReference>
<dbReference type="Gene3D" id="3.40.50.300">
    <property type="entry name" value="P-loop containing nucleotide triphosphate hydrolases"/>
    <property type="match status" value="1"/>
</dbReference>
<comment type="function">
    <text evidence="6">Exhibits a very high intrinsic GTPase hydrolysis rate. Involved in the addition of a carboxymethylaminomethyl (cmnm) group at the wobble position (U34) of certain tRNAs, forming tRNA-cmnm(5)s(2)U34.</text>
</comment>
<evidence type="ECO:0000259" key="10">
    <source>
        <dbReference type="Pfam" id="PF12631"/>
    </source>
</evidence>
<evidence type="ECO:0000259" key="9">
    <source>
        <dbReference type="Pfam" id="PF10396"/>
    </source>
</evidence>
<dbReference type="CDD" id="cd14858">
    <property type="entry name" value="TrmE_N"/>
    <property type="match status" value="1"/>
</dbReference>
<evidence type="ECO:0000256" key="2">
    <source>
        <dbReference type="ARBA" id="ARBA00022694"/>
    </source>
</evidence>
<dbReference type="EC" id="3.6.-.-" evidence="6"/>
<feature type="binding site" evidence="6">
    <location>
        <position position="22"/>
    </location>
    <ligand>
        <name>(6S)-5-formyl-5,6,7,8-tetrahydrofolate</name>
        <dbReference type="ChEBI" id="CHEBI:57457"/>
    </ligand>
</feature>
<dbReference type="InterPro" id="IPR004520">
    <property type="entry name" value="GTPase_MnmE"/>
</dbReference>
<dbReference type="Pfam" id="PF10396">
    <property type="entry name" value="TrmE_N"/>
    <property type="match status" value="1"/>
</dbReference>
<feature type="binding site" evidence="6">
    <location>
        <position position="448"/>
    </location>
    <ligand>
        <name>(6S)-5-formyl-5,6,7,8-tetrahydrofolate</name>
        <dbReference type="ChEBI" id="CHEBI:57457"/>
    </ligand>
</feature>
<comment type="cofactor">
    <cofactor evidence="6">
        <name>K(+)</name>
        <dbReference type="ChEBI" id="CHEBI:29103"/>
    </cofactor>
    <text evidence="6">Binds 1 potassium ion per subunit.</text>
</comment>
<comment type="caution">
    <text evidence="12">The sequence shown here is derived from an EMBL/GenBank/DDBJ whole genome shotgun (WGS) entry which is preliminary data.</text>
</comment>
<dbReference type="EMBL" id="DSKA01000150">
    <property type="protein sequence ID" value="HEE18313.1"/>
    <property type="molecule type" value="Genomic_DNA"/>
</dbReference>
<evidence type="ECO:0000256" key="6">
    <source>
        <dbReference type="HAMAP-Rule" id="MF_00379"/>
    </source>
</evidence>
<comment type="caution">
    <text evidence="6">Lacks conserved residue(s) required for the propagation of feature annotation.</text>
</comment>
<keyword evidence="4 6" id="KW-0630">Potassium</keyword>
<dbReference type="NCBIfam" id="TIGR00450">
    <property type="entry name" value="mnmE_trmE_thdF"/>
    <property type="match status" value="1"/>
</dbReference>
<dbReference type="InterPro" id="IPR025867">
    <property type="entry name" value="MnmE_helical"/>
</dbReference>
<evidence type="ECO:0000256" key="5">
    <source>
        <dbReference type="ARBA" id="ARBA00023134"/>
    </source>
</evidence>
<dbReference type="NCBIfam" id="TIGR00231">
    <property type="entry name" value="small_GTP"/>
    <property type="match status" value="1"/>
</dbReference>
<dbReference type="GO" id="GO:0002098">
    <property type="term" value="P:tRNA wobble uridine modification"/>
    <property type="evidence" value="ECO:0007669"/>
    <property type="project" value="TreeGrafter"/>
</dbReference>
<evidence type="ECO:0000313" key="13">
    <source>
        <dbReference type="EMBL" id="HFJ53568.1"/>
    </source>
</evidence>
<dbReference type="HAMAP" id="MF_00379">
    <property type="entry name" value="GTPase_MnmE"/>
    <property type="match status" value="1"/>
</dbReference>
<feature type="binding site" evidence="6">
    <location>
        <begin position="231"/>
        <end position="236"/>
    </location>
    <ligand>
        <name>GTP</name>
        <dbReference type="ChEBI" id="CHEBI:37565"/>
    </ligand>
</feature>
<gene>
    <name evidence="6 12" type="primary">mnmE</name>
    <name evidence="6" type="synonym">trmE</name>
    <name evidence="12" type="ORF">ENP62_02030</name>
    <name evidence="11" type="ORF">ENP94_06975</name>
    <name evidence="13" type="ORF">ENS16_02625</name>
</gene>
<dbReference type="EMBL" id="DSTU01000004">
    <property type="protein sequence ID" value="HFJ53568.1"/>
    <property type="molecule type" value="Genomic_DNA"/>
</dbReference>
<dbReference type="InterPro" id="IPR006073">
    <property type="entry name" value="GTP-bd"/>
</dbReference>
<dbReference type="GO" id="GO:0005829">
    <property type="term" value="C:cytosol"/>
    <property type="evidence" value="ECO:0007669"/>
    <property type="project" value="TreeGrafter"/>
</dbReference>
<feature type="binding site" evidence="6">
    <location>
        <position position="250"/>
    </location>
    <ligand>
        <name>K(+)</name>
        <dbReference type="ChEBI" id="CHEBI:29103"/>
    </ligand>
</feature>
<dbReference type="SUPFAM" id="SSF52540">
    <property type="entry name" value="P-loop containing nucleoside triphosphate hydrolases"/>
    <property type="match status" value="1"/>
</dbReference>
<keyword evidence="6" id="KW-0479">Metal-binding</keyword>
<evidence type="ECO:0000256" key="4">
    <source>
        <dbReference type="ARBA" id="ARBA00022958"/>
    </source>
</evidence>
<protein>
    <recommendedName>
        <fullName evidence="6">tRNA modification GTPase MnmE</fullName>
        <ecNumber evidence="6">3.6.-.-</ecNumber>
    </recommendedName>
</protein>
<feature type="domain" description="MnmE helical" evidence="10">
    <location>
        <begin position="126"/>
        <end position="445"/>
    </location>
</feature>
<keyword evidence="6" id="KW-0460">Magnesium</keyword>